<dbReference type="Pfam" id="PF07500">
    <property type="entry name" value="TFIIS_M"/>
    <property type="match status" value="1"/>
</dbReference>
<evidence type="ECO:0000256" key="3">
    <source>
        <dbReference type="ARBA" id="ARBA00021616"/>
    </source>
</evidence>
<dbReference type="InterPro" id="IPR019787">
    <property type="entry name" value="Znf_PHD-finger"/>
</dbReference>
<feature type="region of interest" description="Disordered" evidence="8">
    <location>
        <begin position="529"/>
        <end position="634"/>
    </location>
</feature>
<reference evidence="11" key="1">
    <citation type="submission" date="2023-03" db="EMBL/GenBank/DDBJ databases">
        <title>Massive genome expansion in bonnet fungi (Mycena s.s.) driven by repeated elements and novel gene families across ecological guilds.</title>
        <authorList>
            <consortium name="Lawrence Berkeley National Laboratory"/>
            <person name="Harder C.B."/>
            <person name="Miyauchi S."/>
            <person name="Viragh M."/>
            <person name="Kuo A."/>
            <person name="Thoen E."/>
            <person name="Andreopoulos B."/>
            <person name="Lu D."/>
            <person name="Skrede I."/>
            <person name="Drula E."/>
            <person name="Henrissat B."/>
            <person name="Morin E."/>
            <person name="Kohler A."/>
            <person name="Barry K."/>
            <person name="LaButti K."/>
            <person name="Morin E."/>
            <person name="Salamov A."/>
            <person name="Lipzen A."/>
            <person name="Mereny Z."/>
            <person name="Hegedus B."/>
            <person name="Baldrian P."/>
            <person name="Stursova M."/>
            <person name="Weitz H."/>
            <person name="Taylor A."/>
            <person name="Grigoriev I.V."/>
            <person name="Nagy L.G."/>
            <person name="Martin F."/>
            <person name="Kauserud H."/>
        </authorList>
    </citation>
    <scope>NUCLEOTIDE SEQUENCE</scope>
    <source>
        <strain evidence="11">CBHHK200</strain>
    </source>
</reference>
<feature type="compositionally biased region" description="Basic and acidic residues" evidence="8">
    <location>
        <begin position="294"/>
        <end position="315"/>
    </location>
</feature>
<keyword evidence="4" id="KW-0479">Metal-binding</keyword>
<accession>A0AAD6TE26</accession>
<dbReference type="InterPro" id="IPR001965">
    <property type="entry name" value="Znf_PHD"/>
</dbReference>
<dbReference type="InterPro" id="IPR012921">
    <property type="entry name" value="SPOC_C"/>
</dbReference>
<evidence type="ECO:0000256" key="7">
    <source>
        <dbReference type="PROSITE-ProRule" id="PRU00146"/>
    </source>
</evidence>
<dbReference type="EMBL" id="JARJCM010000009">
    <property type="protein sequence ID" value="KAJ7043631.1"/>
    <property type="molecule type" value="Genomic_DNA"/>
</dbReference>
<feature type="compositionally biased region" description="Acidic residues" evidence="8">
    <location>
        <begin position="148"/>
        <end position="161"/>
    </location>
</feature>
<comment type="similarity">
    <text evidence="2">Belongs to the BYE1 family.</text>
</comment>
<dbReference type="SUPFAM" id="SSF46942">
    <property type="entry name" value="Elongation factor TFIIS domain 2"/>
    <property type="match status" value="1"/>
</dbReference>
<dbReference type="Gene3D" id="3.30.40.10">
    <property type="entry name" value="Zinc/RING finger domain, C3HC4 (zinc finger)"/>
    <property type="match status" value="1"/>
</dbReference>
<feature type="compositionally biased region" description="Basic residues" evidence="8">
    <location>
        <begin position="40"/>
        <end position="50"/>
    </location>
</feature>
<feature type="domain" description="TFIIS central" evidence="10">
    <location>
        <begin position="264"/>
        <end position="413"/>
    </location>
</feature>
<dbReference type="InterPro" id="IPR003618">
    <property type="entry name" value="TFIIS_cen_dom"/>
</dbReference>
<feature type="compositionally biased region" description="Basic and acidic residues" evidence="8">
    <location>
        <begin position="28"/>
        <end position="39"/>
    </location>
</feature>
<feature type="compositionally biased region" description="Polar residues" evidence="8">
    <location>
        <begin position="125"/>
        <end position="136"/>
    </location>
</feature>
<keyword evidence="5 7" id="KW-0863">Zinc-finger</keyword>
<feature type="compositionally biased region" description="Basic and acidic residues" evidence="8">
    <location>
        <begin position="439"/>
        <end position="457"/>
    </location>
</feature>
<dbReference type="CDD" id="cd21538">
    <property type="entry name" value="SPOC_TFIIS"/>
    <property type="match status" value="1"/>
</dbReference>
<comment type="caution">
    <text evidence="11">The sequence shown here is derived from an EMBL/GenBank/DDBJ whole genome shotgun (WGS) entry which is preliminary data.</text>
</comment>
<dbReference type="SMART" id="SM00249">
    <property type="entry name" value="PHD"/>
    <property type="match status" value="1"/>
</dbReference>
<proteinExistence type="inferred from homology"/>
<feature type="compositionally biased region" description="Basic and acidic residues" evidence="8">
    <location>
        <begin position="972"/>
        <end position="983"/>
    </location>
</feature>
<dbReference type="Pfam" id="PF00628">
    <property type="entry name" value="PHD"/>
    <property type="match status" value="1"/>
</dbReference>
<evidence type="ECO:0000256" key="5">
    <source>
        <dbReference type="ARBA" id="ARBA00022771"/>
    </source>
</evidence>
<feature type="compositionally biased region" description="Gly residues" evidence="8">
    <location>
        <begin position="1008"/>
        <end position="1021"/>
    </location>
</feature>
<feature type="compositionally biased region" description="Polar residues" evidence="8">
    <location>
        <begin position="1"/>
        <end position="20"/>
    </location>
</feature>
<feature type="domain" description="PHD-type" evidence="9">
    <location>
        <begin position="55"/>
        <end position="105"/>
    </location>
</feature>
<evidence type="ECO:0000259" key="9">
    <source>
        <dbReference type="PROSITE" id="PS50016"/>
    </source>
</evidence>
<evidence type="ECO:0000256" key="2">
    <source>
        <dbReference type="ARBA" id="ARBA00011050"/>
    </source>
</evidence>
<comment type="function">
    <text evidence="1">Negative regulator of transcription elongation.</text>
</comment>
<dbReference type="PANTHER" id="PTHR11477:SF11">
    <property type="entry name" value="TRANSCRIPTION FACTOR BYE1"/>
    <property type="match status" value="1"/>
</dbReference>
<feature type="region of interest" description="Disordered" evidence="8">
    <location>
        <begin position="439"/>
        <end position="494"/>
    </location>
</feature>
<feature type="region of interest" description="Disordered" evidence="8">
    <location>
        <begin position="913"/>
        <end position="1049"/>
    </location>
</feature>
<evidence type="ECO:0000256" key="4">
    <source>
        <dbReference type="ARBA" id="ARBA00022723"/>
    </source>
</evidence>
<dbReference type="Gene3D" id="1.10.472.30">
    <property type="entry name" value="Transcription elongation factor S-II, central domain"/>
    <property type="match status" value="1"/>
</dbReference>
<dbReference type="GO" id="GO:0006362">
    <property type="term" value="P:transcription elongation by RNA polymerase I"/>
    <property type="evidence" value="ECO:0007669"/>
    <property type="project" value="TreeGrafter"/>
</dbReference>
<dbReference type="GO" id="GO:0005634">
    <property type="term" value="C:nucleus"/>
    <property type="evidence" value="ECO:0007669"/>
    <property type="project" value="TreeGrafter"/>
</dbReference>
<dbReference type="PROSITE" id="PS50016">
    <property type="entry name" value="ZF_PHD_2"/>
    <property type="match status" value="1"/>
</dbReference>
<evidence type="ECO:0000256" key="6">
    <source>
        <dbReference type="ARBA" id="ARBA00022833"/>
    </source>
</evidence>
<keyword evidence="12" id="KW-1185">Reference proteome</keyword>
<dbReference type="PANTHER" id="PTHR11477">
    <property type="entry name" value="TRANSCRIPTION FACTOR S-II ZINC FINGER DOMAIN-CONTAINING PROTEIN"/>
    <property type="match status" value="1"/>
</dbReference>
<feature type="region of interest" description="Disordered" evidence="8">
    <location>
        <begin position="286"/>
        <end position="315"/>
    </location>
</feature>
<organism evidence="11 12">
    <name type="scientific">Mycena alexandri</name>
    <dbReference type="NCBI Taxonomy" id="1745969"/>
    <lineage>
        <taxon>Eukaryota</taxon>
        <taxon>Fungi</taxon>
        <taxon>Dikarya</taxon>
        <taxon>Basidiomycota</taxon>
        <taxon>Agaricomycotina</taxon>
        <taxon>Agaricomycetes</taxon>
        <taxon>Agaricomycetidae</taxon>
        <taxon>Agaricales</taxon>
        <taxon>Marasmiineae</taxon>
        <taxon>Mycenaceae</taxon>
        <taxon>Mycena</taxon>
    </lineage>
</organism>
<dbReference type="InterPro" id="IPR013083">
    <property type="entry name" value="Znf_RING/FYVE/PHD"/>
</dbReference>
<evidence type="ECO:0000256" key="1">
    <source>
        <dbReference type="ARBA" id="ARBA00002311"/>
    </source>
</evidence>
<dbReference type="Pfam" id="PF07744">
    <property type="entry name" value="SPOC"/>
    <property type="match status" value="1"/>
</dbReference>
<dbReference type="PROSITE" id="PS51321">
    <property type="entry name" value="TFIIS_CENTRAL"/>
    <property type="match status" value="1"/>
</dbReference>
<dbReference type="SUPFAM" id="SSF57903">
    <property type="entry name" value="FYVE/PHD zinc finger"/>
    <property type="match status" value="1"/>
</dbReference>
<dbReference type="PROSITE" id="PS01359">
    <property type="entry name" value="ZF_PHD_1"/>
    <property type="match status" value="1"/>
</dbReference>
<dbReference type="InterPro" id="IPR036575">
    <property type="entry name" value="TFIIS_cen_dom_sf"/>
</dbReference>
<sequence length="1049" mass="113463">MSTRARTRTLSVSKTPTSARSKAASKPKRSDDIENDKPKTTPKTKSKRTKSPTPAIYCLCRKGDDGSPMVNCGECDEWYHFGCISLSEQTADDINVYICAPCTEKTGRRTVMLWEGPDAVEDASKTTSLIGASATATAPKKEALDPPDSPEEDPDTEDDEYVADKTKGSKVRSRLSPPIYSPEADPSPQRRRARRLSFSSEESGSDDDASEKGGRARKPASPGASSSNGRSQLKRKAAAKAHAPPPKRKKASASASGDATDDPARAFCLGKLEGVFRDIFLRYPHVRAGGEGPPVEKKAEELSEEEKAGVEGEAKQFATDLERCVYDTYSEPDKQGKPSAGGKYKDRFRMLQFNLSKIDRTVLHKRIASADITPKEISLMSSTDLANEQTKQSIKIAEKEALEHSILEKTAIPRAKITHKGLEDIEGVDNEVANLRERQLERQQREEEEKRERERAARLRAQRQRTTSVSVPPESPTTPGGGSWGGPPRVPIHAMTPTEEVFGGQEMSLEPEMNLADLINIDDELQPTPAQEAVASSPSSTSVPALLAPSSPISGFGKSLSPPALPSPTLPTTGISPFASKPEPLRTSSFDLNSLWAAPKKDDSPPAMVDSPPQQTHSPVPIEEPQERKEEAMDLDEPDDKDFDMFLEEKDADVAAPTPEALQAAFDGLPQVWSGKINMPLDSTIPQETPVVARQMAGRTLESGSVLWKTLFPSELLRIDGRVPVDKSAQFLLHTRMNSTKELIAVAFTPGSPSGNPGFQILMDFLIAKGRHGLVFPWGSRPKDHHPGKELYIIPLLSSDTLPDYMELLDNLQLPKVRNTNYLIGIWVLNKGKLAPPLPPPAPVAVPPAPAPSAAIPQFTMPAIPPAAPGMPAPQLTFEPSVLAAEVAALTPEQVRLMLQSLTATTLNAIPGAAAPLAPQPPPPAPQQAWGHPGVHGPQMGYPQHGQHGMGHHASQQHGLGQPYGRGGQQPYDRRDYNNDPHMHPGGYDHGGGRDGWNNRGRGRGRGRGGPGGDRGGGDRGGPPTAPIDSGWPRRRDNGPPSPSQRRWN</sequence>
<dbReference type="Proteomes" id="UP001218188">
    <property type="component" value="Unassembled WGS sequence"/>
</dbReference>
<evidence type="ECO:0000256" key="8">
    <source>
        <dbReference type="SAM" id="MobiDB-lite"/>
    </source>
</evidence>
<evidence type="ECO:0000313" key="12">
    <source>
        <dbReference type="Proteomes" id="UP001218188"/>
    </source>
</evidence>
<keyword evidence="6" id="KW-0862">Zinc</keyword>
<dbReference type="GO" id="GO:0008270">
    <property type="term" value="F:zinc ion binding"/>
    <property type="evidence" value="ECO:0007669"/>
    <property type="project" value="UniProtKB-KW"/>
</dbReference>
<gene>
    <name evidence="11" type="ORF">C8F04DRAFT_1366635</name>
</gene>
<dbReference type="InterPro" id="IPR019786">
    <property type="entry name" value="Zinc_finger_PHD-type_CS"/>
</dbReference>
<dbReference type="AlphaFoldDB" id="A0AAD6TE26"/>
<feature type="compositionally biased region" description="Basic residues" evidence="8">
    <location>
        <begin position="232"/>
        <end position="251"/>
    </location>
</feature>
<name>A0AAD6TE26_9AGAR</name>
<dbReference type="GO" id="GO:0001139">
    <property type="term" value="F:RNA polymerase II complex recruiting activity"/>
    <property type="evidence" value="ECO:0007669"/>
    <property type="project" value="TreeGrafter"/>
</dbReference>
<dbReference type="InterPro" id="IPR011011">
    <property type="entry name" value="Znf_FYVE_PHD"/>
</dbReference>
<feature type="region of interest" description="Disordered" evidence="8">
    <location>
        <begin position="122"/>
        <end position="264"/>
    </location>
</feature>
<feature type="compositionally biased region" description="Low complexity" evidence="8">
    <location>
        <begin position="533"/>
        <end position="552"/>
    </location>
</feature>
<dbReference type="GO" id="GO:0000977">
    <property type="term" value="F:RNA polymerase II transcription regulatory region sequence-specific DNA binding"/>
    <property type="evidence" value="ECO:0007669"/>
    <property type="project" value="TreeGrafter"/>
</dbReference>
<evidence type="ECO:0000313" key="11">
    <source>
        <dbReference type="EMBL" id="KAJ7043631.1"/>
    </source>
</evidence>
<dbReference type="GO" id="GO:0031440">
    <property type="term" value="P:regulation of mRNA 3'-end processing"/>
    <property type="evidence" value="ECO:0007669"/>
    <property type="project" value="TreeGrafter"/>
</dbReference>
<protein>
    <recommendedName>
        <fullName evidence="3">Transcription factor BYE1</fullName>
    </recommendedName>
</protein>
<feature type="region of interest" description="Disordered" evidence="8">
    <location>
        <begin position="1"/>
        <end position="51"/>
    </location>
</feature>
<evidence type="ECO:0000259" key="10">
    <source>
        <dbReference type="PROSITE" id="PS51321"/>
    </source>
</evidence>
<dbReference type="GO" id="GO:0006368">
    <property type="term" value="P:transcription elongation by RNA polymerase II"/>
    <property type="evidence" value="ECO:0007669"/>
    <property type="project" value="TreeGrafter"/>
</dbReference>
<dbReference type="GO" id="GO:0031564">
    <property type="term" value="P:transcription antitermination"/>
    <property type="evidence" value="ECO:0007669"/>
    <property type="project" value="TreeGrafter"/>
</dbReference>